<dbReference type="AlphaFoldDB" id="A0A2T0FBV2"/>
<dbReference type="InterPro" id="IPR038014">
    <property type="entry name" value="Ies1"/>
</dbReference>
<dbReference type="Proteomes" id="UP000238350">
    <property type="component" value="Unassembled WGS sequence"/>
</dbReference>
<dbReference type="PANTHER" id="PTHR37287:SF1">
    <property type="entry name" value="INO EIGHTY SUBUNIT 1"/>
    <property type="match status" value="1"/>
</dbReference>
<dbReference type="EMBL" id="NDIQ01000001">
    <property type="protein sequence ID" value="PRT52447.1"/>
    <property type="molecule type" value="Genomic_DNA"/>
</dbReference>
<reference evidence="2 3" key="1">
    <citation type="submission" date="2017-04" db="EMBL/GenBank/DDBJ databases">
        <title>Genome sequencing of [Candida] sorbophila.</title>
        <authorList>
            <person name="Ahn J.O."/>
        </authorList>
    </citation>
    <scope>NUCLEOTIDE SEQUENCE [LARGE SCALE GENOMIC DNA]</scope>
    <source>
        <strain evidence="2 3">DS02</strain>
    </source>
</reference>
<dbReference type="GO" id="GO:0031011">
    <property type="term" value="C:Ino80 complex"/>
    <property type="evidence" value="ECO:0007669"/>
    <property type="project" value="InterPro"/>
</dbReference>
<dbReference type="STRING" id="45607.A0A2T0FBV2"/>
<comment type="caution">
    <text evidence="2">The sequence shown here is derived from an EMBL/GenBank/DDBJ whole genome shotgun (WGS) entry which is preliminary data.</text>
</comment>
<dbReference type="OrthoDB" id="5413003at2759"/>
<feature type="compositionally biased region" description="Basic and acidic residues" evidence="1">
    <location>
        <begin position="1"/>
        <end position="10"/>
    </location>
</feature>
<accession>A0A2T0FBV2</accession>
<protein>
    <submittedName>
        <fullName evidence="2">Ino eighty subunit 1</fullName>
    </submittedName>
</protein>
<name>A0A2T0FBV2_9ASCO</name>
<evidence type="ECO:0000313" key="2">
    <source>
        <dbReference type="EMBL" id="PRT52447.1"/>
    </source>
</evidence>
<feature type="region of interest" description="Disordered" evidence="1">
    <location>
        <begin position="1"/>
        <end position="20"/>
    </location>
</feature>
<keyword evidence="3" id="KW-1185">Reference proteome</keyword>
<proteinExistence type="predicted"/>
<evidence type="ECO:0000313" key="3">
    <source>
        <dbReference type="Proteomes" id="UP000238350"/>
    </source>
</evidence>
<organism evidence="2 3">
    <name type="scientific">Wickerhamiella sorbophila</name>
    <dbReference type="NCBI Taxonomy" id="45607"/>
    <lineage>
        <taxon>Eukaryota</taxon>
        <taxon>Fungi</taxon>
        <taxon>Dikarya</taxon>
        <taxon>Ascomycota</taxon>
        <taxon>Saccharomycotina</taxon>
        <taxon>Dipodascomycetes</taxon>
        <taxon>Dipodascales</taxon>
        <taxon>Trichomonascaceae</taxon>
        <taxon>Wickerhamiella</taxon>
    </lineage>
</organism>
<evidence type="ECO:0000256" key="1">
    <source>
        <dbReference type="SAM" id="MobiDB-lite"/>
    </source>
</evidence>
<sequence>MEAEAKDTTNRRKRPDKKNFQSMMATKMRHLKKKDGEPLWRADIQYDFLSAIFRNEQKVFTSAYQKKPGFTFADIYIEAMAESTRCSKVLGEKLRTDREAGIGIAMVCLLVNIGRMNTTLNFFPEMKAQLRTYHPIPSLQSNTNADYKQLQDAPRLKSILKGACENQNEPSTFEELKASKLVPKTNPVNVLFLLTSFNSRIEEQMFDSTLKFYDLLMNENLSSSSRARSFLWLMWAWLESDLSPEQLKLNPFGDGEGTVPIPYTMTAEEKALENIDTPAEISFGKQKTLQRLTYLEGSVPQPPRRRAGPTIFASNQSNAVSLPTPRTAKERKIYDEFATLLKEKRTRRKERRQKAGNVIRLWSSMKDIDAGYDSETEFFCKDSGSSEAMVAVGVTNEGGDYGELVSSFSRSLRTIAKKLNI</sequence>
<gene>
    <name evidence="2" type="ORF">B9G98_00067</name>
</gene>
<dbReference type="PANTHER" id="PTHR37287">
    <property type="entry name" value="INO EIGHTY SUBUNIT 1"/>
    <property type="match status" value="1"/>
</dbReference>
<dbReference type="GeneID" id="36513816"/>
<dbReference type="RefSeq" id="XP_024662393.1">
    <property type="nucleotide sequence ID" value="XM_024806625.1"/>
</dbReference>